<evidence type="ECO:0000256" key="1">
    <source>
        <dbReference type="SAM" id="Phobius"/>
    </source>
</evidence>
<protein>
    <submittedName>
        <fullName evidence="2">RNA polymerase sigma factor</fullName>
    </submittedName>
</protein>
<feature type="transmembrane region" description="Helical" evidence="1">
    <location>
        <begin position="182"/>
        <end position="201"/>
    </location>
</feature>
<dbReference type="RefSeq" id="WP_382402147.1">
    <property type="nucleotide sequence ID" value="NZ_JBHSWH010000001.1"/>
</dbReference>
<keyword evidence="1" id="KW-0472">Membrane</keyword>
<organism evidence="2 3">
    <name type="scientific">Flexivirga alba</name>
    <dbReference type="NCBI Taxonomy" id="702742"/>
    <lineage>
        <taxon>Bacteria</taxon>
        <taxon>Bacillati</taxon>
        <taxon>Actinomycetota</taxon>
        <taxon>Actinomycetes</taxon>
        <taxon>Micrococcales</taxon>
        <taxon>Dermacoccaceae</taxon>
        <taxon>Flexivirga</taxon>
    </lineage>
</organism>
<dbReference type="Gene3D" id="1.20.140.160">
    <property type="match status" value="1"/>
</dbReference>
<evidence type="ECO:0000313" key="3">
    <source>
        <dbReference type="Proteomes" id="UP001596298"/>
    </source>
</evidence>
<evidence type="ECO:0000313" key="2">
    <source>
        <dbReference type="EMBL" id="MFC6706257.1"/>
    </source>
</evidence>
<accession>A0ABW2AHH2</accession>
<dbReference type="EMBL" id="JBHSWH010000001">
    <property type="protein sequence ID" value="MFC6706257.1"/>
    <property type="molecule type" value="Genomic_DNA"/>
</dbReference>
<reference evidence="3" key="1">
    <citation type="journal article" date="2019" name="Int. J. Syst. Evol. Microbiol.">
        <title>The Global Catalogue of Microorganisms (GCM) 10K type strain sequencing project: providing services to taxonomists for standard genome sequencing and annotation.</title>
        <authorList>
            <consortium name="The Broad Institute Genomics Platform"/>
            <consortium name="The Broad Institute Genome Sequencing Center for Infectious Disease"/>
            <person name="Wu L."/>
            <person name="Ma J."/>
        </authorList>
    </citation>
    <scope>NUCLEOTIDE SEQUENCE [LARGE SCALE GENOMIC DNA]</scope>
    <source>
        <strain evidence="3">CCUG 58127</strain>
    </source>
</reference>
<gene>
    <name evidence="2" type="ORF">ACFQDH_13550</name>
</gene>
<name>A0ABW2AHH2_9MICO</name>
<proteinExistence type="predicted"/>
<keyword evidence="3" id="KW-1185">Reference proteome</keyword>
<dbReference type="Proteomes" id="UP001596298">
    <property type="component" value="Unassembled WGS sequence"/>
</dbReference>
<sequence length="495" mass="54459">MRGRDHKDEQLEEFIAARTQDLHHDAYQFTAAQQPAEELVIAVLAAMRRERIDMAQAGTEARLRMARASARDNTPTQDSDASQLAARFQPLARLSPRARAALVLQVVDGYDDRETARALQLTSRTTTEALESVPYDELPGTTPHSGELRSLLEDFGDLATSPSASTTLADVRAAPPPPRRPWWTYVAALLVIALTVGTVVISQRTHDDWLRTPDGLNHAHGTHFPAYTQGYKLVAIRDQAPGAAEDYGLGSQDAVVIGCAKKQSDQTSIGRLSSELIGDFDVSCSAPDGRQHLTPVMGQTVLAIDDFSRKQWPVAVYQHRSWDEYPVARKDFTVEHDKTLTDLRPTDNGGNQVRPVVPGAVLTLHGTADHPNGTFTGSLSVPSARDHTTPMFTALLSPTTTGQFQLLAGSQSPLTNCGSRDQVFYSGRQDYKTCSLVDRQVPQVDYRGWGDWGGFPESGKTMTVRFTVKHALGPWTLRLVYDSYRTTENGEFFTP</sequence>
<comment type="caution">
    <text evidence="2">The sequence shown here is derived from an EMBL/GenBank/DDBJ whole genome shotgun (WGS) entry which is preliminary data.</text>
</comment>
<keyword evidence="1" id="KW-1133">Transmembrane helix</keyword>
<keyword evidence="1" id="KW-0812">Transmembrane</keyword>